<protein>
    <recommendedName>
        <fullName evidence="3">Hydrophobic seed protein domain-containing protein</fullName>
    </recommendedName>
</protein>
<dbReference type="Gene3D" id="1.10.110.10">
    <property type="entry name" value="Plant lipid-transfer and hydrophobic proteins"/>
    <property type="match status" value="1"/>
</dbReference>
<reference evidence="5" key="1">
    <citation type="journal article" date="2013" name="Nat. Genet.">
        <title>The Capsella rubella genome and the genomic consequences of rapid mating system evolution.</title>
        <authorList>
            <person name="Slotte T."/>
            <person name="Hazzouri K.M."/>
            <person name="Agren J.A."/>
            <person name="Koenig D."/>
            <person name="Maumus F."/>
            <person name="Guo Y.L."/>
            <person name="Steige K."/>
            <person name="Platts A.E."/>
            <person name="Escobar J.S."/>
            <person name="Newman L.K."/>
            <person name="Wang W."/>
            <person name="Mandakova T."/>
            <person name="Vello E."/>
            <person name="Smith L.M."/>
            <person name="Henz S.R."/>
            <person name="Steffen J."/>
            <person name="Takuno S."/>
            <person name="Brandvain Y."/>
            <person name="Coop G."/>
            <person name="Andolfatto P."/>
            <person name="Hu T.T."/>
            <person name="Blanchette M."/>
            <person name="Clark R.M."/>
            <person name="Quesneville H."/>
            <person name="Nordborg M."/>
            <person name="Gaut B.S."/>
            <person name="Lysak M.A."/>
            <person name="Jenkins J."/>
            <person name="Grimwood J."/>
            <person name="Chapman J."/>
            <person name="Prochnik S."/>
            <person name="Shu S."/>
            <person name="Rokhsar D."/>
            <person name="Schmutz J."/>
            <person name="Weigel D."/>
            <person name="Wright S.I."/>
        </authorList>
    </citation>
    <scope>NUCLEOTIDE SEQUENCE [LARGE SCALE GENOMIC DNA]</scope>
    <source>
        <strain evidence="5">cv. Monte Gargano</strain>
    </source>
</reference>
<keyword evidence="2" id="KW-0732">Signal</keyword>
<dbReference type="CDD" id="cd01958">
    <property type="entry name" value="HPS_like"/>
    <property type="match status" value="1"/>
</dbReference>
<dbReference type="SUPFAM" id="SSF47699">
    <property type="entry name" value="Bifunctional inhibitor/lipid-transfer protein/seed storage 2S albumin"/>
    <property type="match status" value="1"/>
</dbReference>
<dbReference type="PANTHER" id="PTHR31731">
    <property type="match status" value="1"/>
</dbReference>
<evidence type="ECO:0000256" key="1">
    <source>
        <dbReference type="ARBA" id="ARBA00008965"/>
    </source>
</evidence>
<dbReference type="KEGG" id="crb:17877650"/>
<sequence>MASKKMMKNTIALFLTINLISLGFTKAQAPPPQPVCPRTPVQLQACINLIRFALILNTQTVRPCCTVLAGLDVSVASACICNSITITVLNFLRINLRLNQALRLCNFTPPAGFSCT</sequence>
<evidence type="ECO:0000259" key="3">
    <source>
        <dbReference type="Pfam" id="PF14547"/>
    </source>
</evidence>
<keyword evidence="5" id="KW-1185">Reference proteome</keyword>
<dbReference type="Proteomes" id="UP000029121">
    <property type="component" value="Unassembled WGS sequence"/>
</dbReference>
<comment type="similarity">
    <text evidence="1">Belongs to the plant LTP family. PEARLI1 subfamily.</text>
</comment>
<dbReference type="OrthoDB" id="1095137at2759"/>
<feature type="chain" id="PRO_5004351777" description="Hydrophobic seed protein domain-containing protein" evidence="2">
    <location>
        <begin position="28"/>
        <end position="116"/>
    </location>
</feature>
<dbReference type="EMBL" id="KB870811">
    <property type="protein sequence ID" value="EOA15408.1"/>
    <property type="molecule type" value="Genomic_DNA"/>
</dbReference>
<evidence type="ECO:0000256" key="2">
    <source>
        <dbReference type="SAM" id="SignalP"/>
    </source>
</evidence>
<dbReference type="Pfam" id="PF14547">
    <property type="entry name" value="Hydrophob_seed"/>
    <property type="match status" value="1"/>
</dbReference>
<gene>
    <name evidence="4" type="ORF">CARUB_v10007295mg</name>
</gene>
<dbReference type="InterPro" id="IPR036312">
    <property type="entry name" value="Bifun_inhib/LTP/seed_sf"/>
</dbReference>
<dbReference type="InterPro" id="IPR051636">
    <property type="entry name" value="Plant_LTP/defense-related"/>
</dbReference>
<dbReference type="STRING" id="81985.R0GW68"/>
<accession>R0GW68</accession>
<evidence type="ECO:0000313" key="4">
    <source>
        <dbReference type="EMBL" id="EOA15408.1"/>
    </source>
</evidence>
<feature type="signal peptide" evidence="2">
    <location>
        <begin position="1"/>
        <end position="27"/>
    </location>
</feature>
<proteinExistence type="inferred from homology"/>
<feature type="domain" description="Hydrophobic seed protein" evidence="3">
    <location>
        <begin position="35"/>
        <end position="115"/>
    </location>
</feature>
<dbReference type="InterPro" id="IPR027923">
    <property type="entry name" value="Hydrophob_seed_dom"/>
</dbReference>
<evidence type="ECO:0000313" key="5">
    <source>
        <dbReference type="Proteomes" id="UP000029121"/>
    </source>
</evidence>
<dbReference type="AlphaFoldDB" id="R0GW68"/>
<name>R0GW68_9BRAS</name>
<organism evidence="4 5">
    <name type="scientific">Capsella rubella</name>
    <dbReference type="NCBI Taxonomy" id="81985"/>
    <lineage>
        <taxon>Eukaryota</taxon>
        <taxon>Viridiplantae</taxon>
        <taxon>Streptophyta</taxon>
        <taxon>Embryophyta</taxon>
        <taxon>Tracheophyta</taxon>
        <taxon>Spermatophyta</taxon>
        <taxon>Magnoliopsida</taxon>
        <taxon>eudicotyledons</taxon>
        <taxon>Gunneridae</taxon>
        <taxon>Pentapetalae</taxon>
        <taxon>rosids</taxon>
        <taxon>malvids</taxon>
        <taxon>Brassicales</taxon>
        <taxon>Brassicaceae</taxon>
        <taxon>Camelineae</taxon>
        <taxon>Capsella</taxon>
    </lineage>
</organism>